<sequence length="51" mass="6151">MTSDSMLSSHGLCRLRLIPTMNKKMNYELWVLKKQYLVWMGVWDFIHALHK</sequence>
<dbReference type="EMBL" id="CP133621">
    <property type="protein sequence ID" value="WMV49854.1"/>
    <property type="molecule type" value="Genomic_DNA"/>
</dbReference>
<accession>A0AAF0UPW6</accession>
<dbReference type="AlphaFoldDB" id="A0AAF0UPW6"/>
<name>A0AAF0UPW6_SOLVR</name>
<dbReference type="Proteomes" id="UP001234989">
    <property type="component" value="Chromosome 10"/>
</dbReference>
<protein>
    <submittedName>
        <fullName evidence="1">Uncharacterized protein</fullName>
    </submittedName>
</protein>
<reference evidence="1" key="1">
    <citation type="submission" date="2023-08" db="EMBL/GenBank/DDBJ databases">
        <title>A de novo genome assembly of Solanum verrucosum Schlechtendal, a Mexican diploid species geographically isolated from the other diploid A-genome species in potato relatives.</title>
        <authorList>
            <person name="Hosaka K."/>
        </authorList>
    </citation>
    <scope>NUCLEOTIDE SEQUENCE</scope>
    <source>
        <tissue evidence="1">Young leaves</tissue>
    </source>
</reference>
<gene>
    <name evidence="1" type="ORF">MTR67_043239</name>
</gene>
<organism evidence="1 2">
    <name type="scientific">Solanum verrucosum</name>
    <dbReference type="NCBI Taxonomy" id="315347"/>
    <lineage>
        <taxon>Eukaryota</taxon>
        <taxon>Viridiplantae</taxon>
        <taxon>Streptophyta</taxon>
        <taxon>Embryophyta</taxon>
        <taxon>Tracheophyta</taxon>
        <taxon>Spermatophyta</taxon>
        <taxon>Magnoliopsida</taxon>
        <taxon>eudicotyledons</taxon>
        <taxon>Gunneridae</taxon>
        <taxon>Pentapetalae</taxon>
        <taxon>asterids</taxon>
        <taxon>lamiids</taxon>
        <taxon>Solanales</taxon>
        <taxon>Solanaceae</taxon>
        <taxon>Solanoideae</taxon>
        <taxon>Solaneae</taxon>
        <taxon>Solanum</taxon>
    </lineage>
</organism>
<evidence type="ECO:0000313" key="1">
    <source>
        <dbReference type="EMBL" id="WMV49854.1"/>
    </source>
</evidence>
<evidence type="ECO:0000313" key="2">
    <source>
        <dbReference type="Proteomes" id="UP001234989"/>
    </source>
</evidence>
<keyword evidence="2" id="KW-1185">Reference proteome</keyword>
<proteinExistence type="predicted"/>